<dbReference type="EMBL" id="CAJVPY010007617">
    <property type="protein sequence ID" value="CAG8683333.1"/>
    <property type="molecule type" value="Genomic_DNA"/>
</dbReference>
<evidence type="ECO:0000313" key="2">
    <source>
        <dbReference type="EMBL" id="CAG8683333.1"/>
    </source>
</evidence>
<feature type="compositionally biased region" description="Basic and acidic residues" evidence="1">
    <location>
        <begin position="71"/>
        <end position="92"/>
    </location>
</feature>
<evidence type="ECO:0000313" key="3">
    <source>
        <dbReference type="Proteomes" id="UP000789405"/>
    </source>
</evidence>
<accession>A0A9N9HKR2</accession>
<comment type="caution">
    <text evidence="2">The sequence shown here is derived from an EMBL/GenBank/DDBJ whole genome shotgun (WGS) entry which is preliminary data.</text>
</comment>
<proteinExistence type="predicted"/>
<sequence>MVCHWVLNAWNNISEEIIIRAFEKCGISNCLSGKKESDEDKEKEFDENEEEESNEEPDEKPNEEDKESDEEYKTGDKNESGNKMDNYKWPEC</sequence>
<name>A0A9N9HKR2_9GLOM</name>
<gene>
    <name evidence="2" type="ORF">DERYTH_LOCUS11942</name>
</gene>
<feature type="region of interest" description="Disordered" evidence="1">
    <location>
        <begin position="30"/>
        <end position="92"/>
    </location>
</feature>
<protein>
    <submittedName>
        <fullName evidence="2">4590_t:CDS:1</fullName>
    </submittedName>
</protein>
<feature type="compositionally biased region" description="Acidic residues" evidence="1">
    <location>
        <begin position="45"/>
        <end position="70"/>
    </location>
</feature>
<keyword evidence="3" id="KW-1185">Reference proteome</keyword>
<evidence type="ECO:0000256" key="1">
    <source>
        <dbReference type="SAM" id="MobiDB-lite"/>
    </source>
</evidence>
<dbReference type="OrthoDB" id="2444792at2759"/>
<reference evidence="2" key="1">
    <citation type="submission" date="2021-06" db="EMBL/GenBank/DDBJ databases">
        <authorList>
            <person name="Kallberg Y."/>
            <person name="Tangrot J."/>
            <person name="Rosling A."/>
        </authorList>
    </citation>
    <scope>NUCLEOTIDE SEQUENCE</scope>
    <source>
        <strain evidence="2">MA453B</strain>
    </source>
</reference>
<organism evidence="2 3">
    <name type="scientific">Dentiscutata erythropus</name>
    <dbReference type="NCBI Taxonomy" id="1348616"/>
    <lineage>
        <taxon>Eukaryota</taxon>
        <taxon>Fungi</taxon>
        <taxon>Fungi incertae sedis</taxon>
        <taxon>Mucoromycota</taxon>
        <taxon>Glomeromycotina</taxon>
        <taxon>Glomeromycetes</taxon>
        <taxon>Diversisporales</taxon>
        <taxon>Gigasporaceae</taxon>
        <taxon>Dentiscutata</taxon>
    </lineage>
</organism>
<feature type="compositionally biased region" description="Basic and acidic residues" evidence="1">
    <location>
        <begin position="33"/>
        <end position="44"/>
    </location>
</feature>
<dbReference type="AlphaFoldDB" id="A0A9N9HKR2"/>
<dbReference type="Proteomes" id="UP000789405">
    <property type="component" value="Unassembled WGS sequence"/>
</dbReference>